<dbReference type="GO" id="GO:0016020">
    <property type="term" value="C:membrane"/>
    <property type="evidence" value="ECO:0007669"/>
    <property type="project" value="UniProtKB-SubCell"/>
</dbReference>
<feature type="transmembrane region" description="Helical" evidence="7">
    <location>
        <begin position="244"/>
        <end position="264"/>
    </location>
</feature>
<keyword evidence="3 7" id="KW-1133">Transmembrane helix</keyword>
<feature type="transmembrane region" description="Helical" evidence="7">
    <location>
        <begin position="49"/>
        <end position="69"/>
    </location>
</feature>
<sequence length="441" mass="48963">MDTGPDSSYQHNQDGLIITAVVMTVIASTFVLMRSASRFVVIRNPGLDDYFMLAAMTLTICYVIMLFVLRHNHVGFPSSTLSADNLSAFIKTTLAIQVLYYTNVFCIKTSILLTYLRFAVTRTFRLLCLGTIFLHAIFFFICFVVTLAQCRPLYKMWTPFADGKCINTTAFFYSTSAFNIITDIWILCLPFRTLRKIQRPRRERVALYLIFSVGAFAATASIVRLHTIYIYTLSDDPSRDGIQVNLWSMIELTVAISCASVPALKPLFSRSQRAATRASRSKTFSTTTGSARSTSQGHYIHPGSSEPHVYPYSYEPPQAYEARQAYLEAHPDQNETTEKPTTTSAVCSPSSTTPAGGLSFFSPTTPAAAAAGLSFFSSASDEKDLEKEKEREKPHRPPLFDRENDHTESSGSTTPTTTTRSTVEDAVAGKSVRKTADPDTR</sequence>
<evidence type="ECO:0000256" key="1">
    <source>
        <dbReference type="ARBA" id="ARBA00004141"/>
    </source>
</evidence>
<dbReference type="Proteomes" id="UP001239445">
    <property type="component" value="Unassembled WGS sequence"/>
</dbReference>
<name>A0AAJ0BE35_9PEZI</name>
<keyword evidence="10" id="KW-1185">Reference proteome</keyword>
<evidence type="ECO:0000313" key="10">
    <source>
        <dbReference type="Proteomes" id="UP001239445"/>
    </source>
</evidence>
<feature type="transmembrane region" description="Helical" evidence="7">
    <location>
        <begin position="170"/>
        <end position="194"/>
    </location>
</feature>
<feature type="transmembrane region" description="Helical" evidence="7">
    <location>
        <begin position="15"/>
        <end position="37"/>
    </location>
</feature>
<feature type="compositionally biased region" description="Low complexity" evidence="6">
    <location>
        <begin position="278"/>
        <end position="288"/>
    </location>
</feature>
<gene>
    <name evidence="9" type="ORF">QBC47DRAFT_360341</name>
</gene>
<protein>
    <recommendedName>
        <fullName evidence="8">Rhodopsin domain-containing protein</fullName>
    </recommendedName>
</protein>
<evidence type="ECO:0000259" key="8">
    <source>
        <dbReference type="Pfam" id="PF20684"/>
    </source>
</evidence>
<keyword evidence="2 7" id="KW-0812">Transmembrane</keyword>
<feature type="transmembrane region" description="Helical" evidence="7">
    <location>
        <begin position="206"/>
        <end position="232"/>
    </location>
</feature>
<dbReference type="AlphaFoldDB" id="A0AAJ0BE35"/>
<evidence type="ECO:0000313" key="9">
    <source>
        <dbReference type="EMBL" id="KAK1755418.1"/>
    </source>
</evidence>
<evidence type="ECO:0000256" key="3">
    <source>
        <dbReference type="ARBA" id="ARBA00022989"/>
    </source>
</evidence>
<evidence type="ECO:0000256" key="6">
    <source>
        <dbReference type="SAM" id="MobiDB-lite"/>
    </source>
</evidence>
<accession>A0AAJ0BE35</accession>
<feature type="region of interest" description="Disordered" evidence="6">
    <location>
        <begin position="380"/>
        <end position="441"/>
    </location>
</feature>
<feature type="region of interest" description="Disordered" evidence="6">
    <location>
        <begin position="278"/>
        <end position="302"/>
    </location>
</feature>
<feature type="compositionally biased region" description="Polar residues" evidence="6">
    <location>
        <begin position="339"/>
        <end position="354"/>
    </location>
</feature>
<dbReference type="EMBL" id="MU839833">
    <property type="protein sequence ID" value="KAK1755418.1"/>
    <property type="molecule type" value="Genomic_DNA"/>
</dbReference>
<dbReference type="Pfam" id="PF20684">
    <property type="entry name" value="Fung_rhodopsin"/>
    <property type="match status" value="1"/>
</dbReference>
<dbReference type="InterPro" id="IPR049326">
    <property type="entry name" value="Rhodopsin_dom_fungi"/>
</dbReference>
<evidence type="ECO:0000256" key="4">
    <source>
        <dbReference type="ARBA" id="ARBA00023136"/>
    </source>
</evidence>
<evidence type="ECO:0000256" key="7">
    <source>
        <dbReference type="SAM" id="Phobius"/>
    </source>
</evidence>
<comment type="subcellular location">
    <subcellularLocation>
        <location evidence="1">Membrane</location>
        <topology evidence="1">Multi-pass membrane protein</topology>
    </subcellularLocation>
</comment>
<feature type="domain" description="Rhodopsin" evidence="8">
    <location>
        <begin position="33"/>
        <end position="270"/>
    </location>
</feature>
<evidence type="ECO:0000256" key="2">
    <source>
        <dbReference type="ARBA" id="ARBA00022692"/>
    </source>
</evidence>
<feature type="transmembrane region" description="Helical" evidence="7">
    <location>
        <begin position="89"/>
        <end position="114"/>
    </location>
</feature>
<reference evidence="9" key="1">
    <citation type="submission" date="2023-06" db="EMBL/GenBank/DDBJ databases">
        <title>Genome-scale phylogeny and comparative genomics of the fungal order Sordariales.</title>
        <authorList>
            <consortium name="Lawrence Berkeley National Laboratory"/>
            <person name="Hensen N."/>
            <person name="Bonometti L."/>
            <person name="Westerberg I."/>
            <person name="Brannstrom I.O."/>
            <person name="Guillou S."/>
            <person name="Cros-Aarteil S."/>
            <person name="Calhoun S."/>
            <person name="Haridas S."/>
            <person name="Kuo A."/>
            <person name="Mondo S."/>
            <person name="Pangilinan J."/>
            <person name="Riley R."/>
            <person name="Labutti K."/>
            <person name="Andreopoulos B."/>
            <person name="Lipzen A."/>
            <person name="Chen C."/>
            <person name="Yanf M."/>
            <person name="Daum C."/>
            <person name="Ng V."/>
            <person name="Clum A."/>
            <person name="Steindorff A."/>
            <person name="Ohm R."/>
            <person name="Martin F."/>
            <person name="Silar P."/>
            <person name="Natvig D."/>
            <person name="Lalanne C."/>
            <person name="Gautier V."/>
            <person name="Ament-Velasquez S.L."/>
            <person name="Kruys A."/>
            <person name="Hutchinson M.I."/>
            <person name="Powell A.J."/>
            <person name="Barry K."/>
            <person name="Miller A.N."/>
            <person name="Grigoriev I.V."/>
            <person name="Debuchy R."/>
            <person name="Gladieux P."/>
            <person name="Thoren M.H."/>
            <person name="Johannesson H."/>
        </authorList>
    </citation>
    <scope>NUCLEOTIDE SEQUENCE</scope>
    <source>
        <strain evidence="9">PSN4</strain>
    </source>
</reference>
<dbReference type="PANTHER" id="PTHR33048:SF123">
    <property type="entry name" value="INTEGRAL MEMBRANE PROTEIN"/>
    <property type="match status" value="1"/>
</dbReference>
<feature type="compositionally biased region" description="Basic and acidic residues" evidence="6">
    <location>
        <begin position="380"/>
        <end position="408"/>
    </location>
</feature>
<dbReference type="PANTHER" id="PTHR33048">
    <property type="entry name" value="PTH11-LIKE INTEGRAL MEMBRANE PROTEIN (AFU_ORTHOLOGUE AFUA_5G11245)"/>
    <property type="match status" value="1"/>
</dbReference>
<organism evidence="9 10">
    <name type="scientific">Echria macrotheca</name>
    <dbReference type="NCBI Taxonomy" id="438768"/>
    <lineage>
        <taxon>Eukaryota</taxon>
        <taxon>Fungi</taxon>
        <taxon>Dikarya</taxon>
        <taxon>Ascomycota</taxon>
        <taxon>Pezizomycotina</taxon>
        <taxon>Sordariomycetes</taxon>
        <taxon>Sordariomycetidae</taxon>
        <taxon>Sordariales</taxon>
        <taxon>Schizotheciaceae</taxon>
        <taxon>Echria</taxon>
    </lineage>
</organism>
<feature type="compositionally biased region" description="Low complexity" evidence="6">
    <location>
        <begin position="409"/>
        <end position="421"/>
    </location>
</feature>
<proteinExistence type="inferred from homology"/>
<comment type="similarity">
    <text evidence="5">Belongs to the SAT4 family.</text>
</comment>
<feature type="region of interest" description="Disordered" evidence="6">
    <location>
        <begin position="332"/>
        <end position="359"/>
    </location>
</feature>
<feature type="transmembrane region" description="Helical" evidence="7">
    <location>
        <begin position="126"/>
        <end position="150"/>
    </location>
</feature>
<comment type="caution">
    <text evidence="9">The sequence shown here is derived from an EMBL/GenBank/DDBJ whole genome shotgun (WGS) entry which is preliminary data.</text>
</comment>
<evidence type="ECO:0000256" key="5">
    <source>
        <dbReference type="ARBA" id="ARBA00038359"/>
    </source>
</evidence>
<dbReference type="InterPro" id="IPR052337">
    <property type="entry name" value="SAT4-like"/>
</dbReference>
<keyword evidence="4 7" id="KW-0472">Membrane</keyword>